<evidence type="ECO:0008006" key="4">
    <source>
        <dbReference type="Google" id="ProtNLM"/>
    </source>
</evidence>
<dbReference type="AlphaFoldDB" id="W7TI95"/>
<keyword evidence="3" id="KW-1185">Reference proteome</keyword>
<sequence length="265" mass="29426">MRTHFFPRPLFNSLQEALKKLMIDHHVSHLVTGDILDVCQQFMQRVADKAGMVLLRPLWERPRRELLSLLERSSPPPSLPPSLHPVSCPCPSALSSAPSSFTLLISCCSVEKMGITRARDFVALCGDKALQKLLNLARRNEERDKQRGLEDSQDLGREKESLEGKQEGVPGAEGEGREGKEGIVSGIEGHRKVEVIDKEVEDTAIDACGEGGEYHSMVLDMPLFTHGYLSFNDQVQIPPVLESDDGKYLYCDLGALGYVERPTKS</sequence>
<feature type="compositionally biased region" description="Basic and acidic residues" evidence="1">
    <location>
        <begin position="141"/>
        <end position="166"/>
    </location>
</feature>
<evidence type="ECO:0000313" key="3">
    <source>
        <dbReference type="Proteomes" id="UP000019335"/>
    </source>
</evidence>
<accession>W7TI95</accession>
<organism evidence="2 3">
    <name type="scientific">Nannochloropsis gaditana</name>
    <dbReference type="NCBI Taxonomy" id="72520"/>
    <lineage>
        <taxon>Eukaryota</taxon>
        <taxon>Sar</taxon>
        <taxon>Stramenopiles</taxon>
        <taxon>Ochrophyta</taxon>
        <taxon>Eustigmatophyceae</taxon>
        <taxon>Eustigmatales</taxon>
        <taxon>Monodopsidaceae</taxon>
        <taxon>Nannochloropsis</taxon>
    </lineage>
</organism>
<dbReference type="Proteomes" id="UP000019335">
    <property type="component" value="Chromosome 18"/>
</dbReference>
<gene>
    <name evidence="2" type="ORF">Naga_100553g2</name>
</gene>
<dbReference type="OrthoDB" id="686384at2759"/>
<comment type="caution">
    <text evidence="2">The sequence shown here is derived from an EMBL/GenBank/DDBJ whole genome shotgun (WGS) entry which is preliminary data.</text>
</comment>
<feature type="region of interest" description="Disordered" evidence="1">
    <location>
        <begin position="141"/>
        <end position="181"/>
    </location>
</feature>
<reference evidence="2 3" key="1">
    <citation type="journal article" date="2014" name="Mol. Plant">
        <title>Chromosome Scale Genome Assembly and Transcriptome Profiling of Nannochloropsis gaditana in Nitrogen Depletion.</title>
        <authorList>
            <person name="Corteggiani Carpinelli E."/>
            <person name="Telatin A."/>
            <person name="Vitulo N."/>
            <person name="Forcato C."/>
            <person name="D'Angelo M."/>
            <person name="Schiavon R."/>
            <person name="Vezzi A."/>
            <person name="Giacometti G.M."/>
            <person name="Morosinotto T."/>
            <person name="Valle G."/>
        </authorList>
    </citation>
    <scope>NUCLEOTIDE SEQUENCE [LARGE SCALE GENOMIC DNA]</scope>
    <source>
        <strain evidence="2 3">B-31</strain>
    </source>
</reference>
<name>W7TI95_9STRA</name>
<evidence type="ECO:0000313" key="2">
    <source>
        <dbReference type="EMBL" id="EWM23218.1"/>
    </source>
</evidence>
<dbReference type="EMBL" id="AZIL01001768">
    <property type="protein sequence ID" value="EWM23218.1"/>
    <property type="molecule type" value="Genomic_DNA"/>
</dbReference>
<dbReference type="Gene3D" id="3.90.1490.10">
    <property type="entry name" value="putative n-type atp pyrophosphatase, domain 2"/>
    <property type="match status" value="1"/>
</dbReference>
<proteinExistence type="predicted"/>
<dbReference type="InterPro" id="IPR014729">
    <property type="entry name" value="Rossmann-like_a/b/a_fold"/>
</dbReference>
<dbReference type="Gene3D" id="3.40.50.620">
    <property type="entry name" value="HUPs"/>
    <property type="match status" value="1"/>
</dbReference>
<protein>
    <recommendedName>
        <fullName evidence="4">Diphthamide synthase</fullName>
    </recommendedName>
</protein>
<dbReference type="SUPFAM" id="SSF52402">
    <property type="entry name" value="Adenine nucleotide alpha hydrolases-like"/>
    <property type="match status" value="2"/>
</dbReference>
<evidence type="ECO:0000256" key="1">
    <source>
        <dbReference type="SAM" id="MobiDB-lite"/>
    </source>
</evidence>